<evidence type="ECO:0000256" key="5">
    <source>
        <dbReference type="ARBA" id="ARBA00023136"/>
    </source>
</evidence>
<dbReference type="Pfam" id="PF25758">
    <property type="entry name" value="TPR_IPO11"/>
    <property type="match status" value="1"/>
</dbReference>
<feature type="coiled-coil region" evidence="6">
    <location>
        <begin position="431"/>
        <end position="458"/>
    </location>
</feature>
<evidence type="ECO:0000256" key="7">
    <source>
        <dbReference type="SAM" id="Phobius"/>
    </source>
</evidence>
<keyword evidence="4 7" id="KW-1133">Transmembrane helix</keyword>
<dbReference type="GO" id="GO:0008318">
    <property type="term" value="F:protein prenyltransferase activity"/>
    <property type="evidence" value="ECO:0007669"/>
    <property type="project" value="InterPro"/>
</dbReference>
<dbReference type="InterPro" id="IPR016024">
    <property type="entry name" value="ARM-type_fold"/>
</dbReference>
<comment type="caution">
    <text evidence="9">The sequence shown here is derived from an EMBL/GenBank/DDBJ whole genome shotgun (WGS) entry which is preliminary data.</text>
</comment>
<dbReference type="InterPro" id="IPR023471">
    <property type="entry name" value="CtaG/Cox11_dom_sf"/>
</dbReference>
<reference evidence="9 10" key="1">
    <citation type="submission" date="2017-12" db="EMBL/GenBank/DDBJ databases">
        <title>Genome Sequence of a Multidrug-Resistant Candida haemulonii Isolate from a Patient with Chronic Leg Ulcers in Israel.</title>
        <authorList>
            <person name="Chow N.A."/>
            <person name="Gade L."/>
            <person name="Batra D."/>
            <person name="Rowe L.A."/>
            <person name="Ben-Ami R."/>
            <person name="Loparev V.N."/>
            <person name="Litvintseva A.P."/>
        </authorList>
    </citation>
    <scope>NUCLEOTIDE SEQUENCE [LARGE SCALE GENOMIC DNA]</scope>
    <source>
        <strain evidence="9 10">B11899</strain>
    </source>
</reference>
<dbReference type="VEuPathDB" id="FungiDB:CXQ85_002492"/>
<keyword evidence="6" id="KW-0175">Coiled coil</keyword>
<evidence type="ECO:0000313" key="9">
    <source>
        <dbReference type="EMBL" id="PVH22770.1"/>
    </source>
</evidence>
<evidence type="ECO:0000313" key="10">
    <source>
        <dbReference type="Proteomes" id="UP000244309"/>
    </source>
</evidence>
<accession>A0A2V1AXE0</accession>
<gene>
    <name evidence="9" type="ORF">CXQ85_002492</name>
</gene>
<evidence type="ECO:0000256" key="6">
    <source>
        <dbReference type="SAM" id="Coils"/>
    </source>
</evidence>
<keyword evidence="10" id="KW-1185">Reference proteome</keyword>
<organism evidence="9 10">
    <name type="scientific">Candidozyma haemuli</name>
    <dbReference type="NCBI Taxonomy" id="45357"/>
    <lineage>
        <taxon>Eukaryota</taxon>
        <taxon>Fungi</taxon>
        <taxon>Dikarya</taxon>
        <taxon>Ascomycota</taxon>
        <taxon>Saccharomycotina</taxon>
        <taxon>Pichiomycetes</taxon>
        <taxon>Metschnikowiaceae</taxon>
        <taxon>Candidozyma</taxon>
    </lineage>
</organism>
<evidence type="ECO:0000256" key="3">
    <source>
        <dbReference type="ARBA" id="ARBA00022692"/>
    </source>
</evidence>
<dbReference type="HAMAP" id="MF_00155">
    <property type="entry name" value="CtaG"/>
    <property type="match status" value="1"/>
</dbReference>
<feature type="domain" description="Importin-7/11-like TPR repeats" evidence="8">
    <location>
        <begin position="59"/>
        <end position="397"/>
    </location>
</feature>
<dbReference type="Gene3D" id="2.60.370.10">
    <property type="entry name" value="Ctag/Cox11"/>
    <property type="match status" value="1"/>
</dbReference>
<evidence type="ECO:0000256" key="1">
    <source>
        <dbReference type="ARBA" id="ARBA00004007"/>
    </source>
</evidence>
<keyword evidence="3 7" id="KW-0812">Transmembrane</keyword>
<comment type="subcellular location">
    <subcellularLocation>
        <location evidence="2">Mitochondrion inner membrane</location>
        <topology evidence="2">Single-pass membrane protein</topology>
        <orientation evidence="2">Intermembrane side</orientation>
    </subcellularLocation>
</comment>
<sequence length="1020" mass="117455">MLDDMSFTESKLYILDTLSALIERCNPLIDEQTLVAILQIVPSYWESSKKNDEAILQSSLLRVLKQLVIALNQNSSQTHFITLPLIKACCTQSSEHYSLLSEDGFDLWLAVVQYFPTNAEATDTLIDLFTLLHPALMDATEILPTILSIARSYSLLAPKVFETEAGLESFRVMSGYLPKMRDDAFDVFITLADILFLQDTKNDQLMNAFINSGLFNAMVAYVLDEDHSIVLANKILLVLSRLATKSAEAFLNVMQHLQINSAHFIEIWMKYYKNNGNPRNKKVNLLALVSVATYCVSKNLHGMPEKFGELLRNCFLFLEEVNEDTSGNCQVYEGDYIYSDVDNYAYLDPDIAPHGEKVRYQRLLESTDPVLKIKMRQYLKDALLQIRSELSENDFITLISLNDQSGASLLTRNGIMRSALAPTRLYSQDFRQPSEEDIKRARDNYERYQQQNEDKFKLRNRSAAYYSASVVMLFLGLACVAVPFYRYLCRRTGWDGTPITDAKMFTADHVIPVDTNKRIKVSFTCQASGILPWKFTPLQKEVYIVPGETALVFYRAKNMSKEDIVGMATYTVTPGTVAAYFNKIQCFCFEEQRLAAGEEVDMPVFFFIDPDFTKDPSMKNIDDVVLNYSFFKASYQDGELAPIPMPNVELKATQHGIKREKLSEAAKKAKLEKDRVKIKHYRRLTAKCLNDKKNKVYNKDTFSETTTLLDLNPEFNAIWNYRRNILTSLFASGEFNKKKALEDDLGMVMQMLKRFPKCYWIWNHRYWCLAQLSEDNEANWKFELAIVQKLLEMDSRNFHGWHYRRYVVENMETSAKQAAQGDKKAELLAELKIDLMDFQYTTEKINKNLSNFSAWHNRSNLIPKIFKELENVDDLTPLKEYEKLLQVFDSPSSLFKHDLQLLKTGIYMDADDTSVWSYMHWLVSEDIFVKDLKAKKEFEGSIQQLLQDVEELNELEKEDSPKGNDNIWCLKTIVVLQALLEDNADLLLNKVSAQLNRLIELDPLRKGHYKDQLAGEAPLI</sequence>
<dbReference type="Proteomes" id="UP000244309">
    <property type="component" value="Unassembled WGS sequence"/>
</dbReference>
<dbReference type="GO" id="GO:0005507">
    <property type="term" value="F:copper ion binding"/>
    <property type="evidence" value="ECO:0007669"/>
    <property type="project" value="InterPro"/>
</dbReference>
<proteinExistence type="inferred from homology"/>
<comment type="function">
    <text evidence="1">Exerts its effect at some terminal stage of cytochrome c oxidase synthesis, probably by being involved in the insertion of the copper B into subunit I.</text>
</comment>
<dbReference type="SUPFAM" id="SSF48371">
    <property type="entry name" value="ARM repeat"/>
    <property type="match status" value="1"/>
</dbReference>
<dbReference type="SUPFAM" id="SSF48439">
    <property type="entry name" value="Protein prenylyltransferase"/>
    <property type="match status" value="1"/>
</dbReference>
<dbReference type="EMBL" id="PKFO01000010">
    <property type="protein sequence ID" value="PVH22770.1"/>
    <property type="molecule type" value="Genomic_DNA"/>
</dbReference>
<dbReference type="STRING" id="45357.A0A2V1AXE0"/>
<dbReference type="PROSITE" id="PS51147">
    <property type="entry name" value="PFTA"/>
    <property type="match status" value="4"/>
</dbReference>
<evidence type="ECO:0000256" key="2">
    <source>
        <dbReference type="ARBA" id="ARBA00004243"/>
    </source>
</evidence>
<dbReference type="InterPro" id="IPR058669">
    <property type="entry name" value="TPR_IPO7/11-like"/>
</dbReference>
<dbReference type="InterPro" id="IPR002088">
    <property type="entry name" value="Prenyl_trans_a"/>
</dbReference>
<protein>
    <recommendedName>
        <fullName evidence="8">Importin-7/11-like TPR repeats domain-containing protein</fullName>
    </recommendedName>
</protein>
<keyword evidence="5 7" id="KW-0472">Membrane</keyword>
<dbReference type="RefSeq" id="XP_025343710.1">
    <property type="nucleotide sequence ID" value="XM_025486160.1"/>
</dbReference>
<dbReference type="GO" id="GO:0005743">
    <property type="term" value="C:mitochondrial inner membrane"/>
    <property type="evidence" value="ECO:0007669"/>
    <property type="project" value="UniProtKB-SubCell"/>
</dbReference>
<evidence type="ECO:0000259" key="8">
    <source>
        <dbReference type="Pfam" id="PF25758"/>
    </source>
</evidence>
<evidence type="ECO:0000256" key="4">
    <source>
        <dbReference type="ARBA" id="ARBA00022989"/>
    </source>
</evidence>
<dbReference type="Pfam" id="PF01239">
    <property type="entry name" value="PPTA"/>
    <property type="match status" value="4"/>
</dbReference>
<dbReference type="FunFam" id="2.60.370.10:FF:000001">
    <property type="entry name" value="COX11 cytochrome c oxidase assembly homolog"/>
    <property type="match status" value="1"/>
</dbReference>
<dbReference type="GeneID" id="37007823"/>
<name>A0A2V1AXE0_9ASCO</name>
<dbReference type="Gene3D" id="1.25.40.120">
    <property type="entry name" value="Protein prenylyltransferase"/>
    <property type="match status" value="1"/>
</dbReference>
<dbReference type="SUPFAM" id="SSF110111">
    <property type="entry name" value="Ctag/Cox11"/>
    <property type="match status" value="1"/>
</dbReference>
<dbReference type="AlphaFoldDB" id="A0A2V1AXE0"/>
<dbReference type="OrthoDB" id="1704689at2759"/>
<dbReference type="PANTHER" id="PTHR21320:SF3">
    <property type="entry name" value="CYTOCHROME C OXIDASE ASSEMBLY PROTEIN COX11, MITOCHONDRIAL-RELATED"/>
    <property type="match status" value="1"/>
</dbReference>
<feature type="transmembrane region" description="Helical" evidence="7">
    <location>
        <begin position="463"/>
        <end position="485"/>
    </location>
</feature>
<dbReference type="GO" id="GO:0005759">
    <property type="term" value="C:mitochondrial matrix"/>
    <property type="evidence" value="ECO:0007669"/>
    <property type="project" value="UniProtKB-ARBA"/>
</dbReference>
<dbReference type="PANTHER" id="PTHR21320">
    <property type="entry name" value="CYTOCHROME C OXIDASE ASSEMBLY PROTEIN COX11-RELATED"/>
    <property type="match status" value="1"/>
</dbReference>
<dbReference type="InterPro" id="IPR007533">
    <property type="entry name" value="Cyt_c_oxidase_assmbl_CtaG"/>
</dbReference>
<dbReference type="Pfam" id="PF04442">
    <property type="entry name" value="CtaG_Cox11"/>
    <property type="match status" value="1"/>
</dbReference>
<dbReference type="NCBIfam" id="NF003465">
    <property type="entry name" value="PRK05089.1"/>
    <property type="match status" value="1"/>
</dbReference>